<dbReference type="EMBL" id="BMVB01000024">
    <property type="protein sequence ID" value="GHC68222.1"/>
    <property type="molecule type" value="Genomic_DNA"/>
</dbReference>
<dbReference type="Pfam" id="PF14040">
    <property type="entry name" value="DNase_NucA_NucB"/>
    <property type="match status" value="1"/>
</dbReference>
<dbReference type="RefSeq" id="WP_190112441.1">
    <property type="nucleotide sequence ID" value="NZ_BMVB01000024.1"/>
</dbReference>
<dbReference type="InterPro" id="IPR006311">
    <property type="entry name" value="TAT_signal"/>
</dbReference>
<feature type="domain" description="Deoxyribonuclease NucA/NucB" evidence="3">
    <location>
        <begin position="300"/>
        <end position="362"/>
    </location>
</feature>
<evidence type="ECO:0000259" key="3">
    <source>
        <dbReference type="Pfam" id="PF14040"/>
    </source>
</evidence>
<keyword evidence="2" id="KW-0732">Signal</keyword>
<evidence type="ECO:0000313" key="5">
    <source>
        <dbReference type="Proteomes" id="UP000646244"/>
    </source>
</evidence>
<feature type="region of interest" description="Disordered" evidence="1">
    <location>
        <begin position="30"/>
        <end position="50"/>
    </location>
</feature>
<feature type="compositionally biased region" description="Low complexity" evidence="1">
    <location>
        <begin position="30"/>
        <end position="40"/>
    </location>
</feature>
<sequence length="432" mass="45852">MKRARRLLAAIAALALTAALLTLGASPAAAAPPSAGRAAPQGHGTCAATAPGSALRRQGAAWFCFRTGGPATARDLAAMRRLAGAHGPATARVAARDPDVDPADPLDLCMENKKEVNTSRSMYCVQHPIGYELRGADGKVSEHAEGVVVTSARVGKTEWEEKVLAAITQKTPDMPKMTIGLRADCTGPCTGGAAFGGGQAVLPAVGRELLTSITYRTTVVKDGETRSQPLYHMTGTILAPGTPGRTSLDWQGPWLRCDNKVGNGPGCADDTHMANVTFHKSQYRAAAVSYEWAQKKLKSAVTGTKVNPLHRDPNSDESWTKAKRRRTCTNLPYPFPADPLLVPGDSCDEFPFARSFEGGKPNNLCVDILPKEVGGVWDVANVRVMRGDPDTAACVRSHVTEKDNEAAGNELAQATRSARIINGEAYFVIVDN</sequence>
<protein>
    <recommendedName>
        <fullName evidence="3">Deoxyribonuclease NucA/NucB domain-containing protein</fullName>
    </recommendedName>
</protein>
<dbReference type="Proteomes" id="UP000646244">
    <property type="component" value="Unassembled WGS sequence"/>
</dbReference>
<evidence type="ECO:0000256" key="2">
    <source>
        <dbReference type="SAM" id="SignalP"/>
    </source>
</evidence>
<dbReference type="InterPro" id="IPR029476">
    <property type="entry name" value="DNase_NucA_NucB"/>
</dbReference>
<comment type="caution">
    <text evidence="4">The sequence shown here is derived from an EMBL/GenBank/DDBJ whole genome shotgun (WGS) entry which is preliminary data.</text>
</comment>
<feature type="chain" id="PRO_5037248866" description="Deoxyribonuclease NucA/NucB domain-containing protein" evidence="2">
    <location>
        <begin position="31"/>
        <end position="432"/>
    </location>
</feature>
<accession>A0A918U116</accession>
<gene>
    <name evidence="4" type="ORF">GCM10010507_53310</name>
</gene>
<dbReference type="AlphaFoldDB" id="A0A918U116"/>
<feature type="signal peptide" evidence="2">
    <location>
        <begin position="1"/>
        <end position="30"/>
    </location>
</feature>
<reference evidence="4" key="1">
    <citation type="journal article" date="2014" name="Int. J. Syst. Evol. Microbiol.">
        <title>Complete genome sequence of Corynebacterium casei LMG S-19264T (=DSM 44701T), isolated from a smear-ripened cheese.</title>
        <authorList>
            <consortium name="US DOE Joint Genome Institute (JGI-PGF)"/>
            <person name="Walter F."/>
            <person name="Albersmeier A."/>
            <person name="Kalinowski J."/>
            <person name="Ruckert C."/>
        </authorList>
    </citation>
    <scope>NUCLEOTIDE SEQUENCE</scope>
    <source>
        <strain evidence="4">JCM 4633</strain>
    </source>
</reference>
<evidence type="ECO:0000313" key="4">
    <source>
        <dbReference type="EMBL" id="GHC68222.1"/>
    </source>
</evidence>
<dbReference type="PROSITE" id="PS51318">
    <property type="entry name" value="TAT"/>
    <property type="match status" value="1"/>
</dbReference>
<proteinExistence type="predicted"/>
<name>A0A918U116_STRCJ</name>
<organism evidence="4 5">
    <name type="scientific">Streptomyces cinnamoneus</name>
    <name type="common">Streptoverticillium cinnamoneum</name>
    <dbReference type="NCBI Taxonomy" id="53446"/>
    <lineage>
        <taxon>Bacteria</taxon>
        <taxon>Bacillati</taxon>
        <taxon>Actinomycetota</taxon>
        <taxon>Actinomycetes</taxon>
        <taxon>Kitasatosporales</taxon>
        <taxon>Streptomycetaceae</taxon>
        <taxon>Streptomyces</taxon>
        <taxon>Streptomyces cinnamoneus group</taxon>
    </lineage>
</organism>
<reference evidence="4" key="2">
    <citation type="submission" date="2020-09" db="EMBL/GenBank/DDBJ databases">
        <authorList>
            <person name="Sun Q."/>
            <person name="Ohkuma M."/>
        </authorList>
    </citation>
    <scope>NUCLEOTIDE SEQUENCE</scope>
    <source>
        <strain evidence="4">JCM 4633</strain>
    </source>
</reference>
<evidence type="ECO:0000256" key="1">
    <source>
        <dbReference type="SAM" id="MobiDB-lite"/>
    </source>
</evidence>